<sequence>MTIITDAADTAVVSLEEPTTERRGGPEGTRFRSRRRWIRIR</sequence>
<dbReference type="AlphaFoldDB" id="A0A0S4QXE0"/>
<reference evidence="2" key="1">
    <citation type="submission" date="2015-11" db="EMBL/GenBank/DDBJ databases">
        <authorList>
            <person name="Varghese N."/>
        </authorList>
    </citation>
    <scope>NUCLEOTIDE SEQUENCE [LARGE SCALE GENOMIC DNA]</scope>
    <source>
        <strain evidence="2">DSM 45899</strain>
    </source>
</reference>
<proteinExistence type="predicted"/>
<accession>A0A0S4QXE0</accession>
<name>A0A0S4QXE0_9ACTN</name>
<evidence type="ECO:0000313" key="2">
    <source>
        <dbReference type="Proteomes" id="UP000198802"/>
    </source>
</evidence>
<gene>
    <name evidence="1" type="ORF">Ga0074812_12597</name>
</gene>
<organism evidence="1 2">
    <name type="scientific">Parafrankia irregularis</name>
    <dbReference type="NCBI Taxonomy" id="795642"/>
    <lineage>
        <taxon>Bacteria</taxon>
        <taxon>Bacillati</taxon>
        <taxon>Actinomycetota</taxon>
        <taxon>Actinomycetes</taxon>
        <taxon>Frankiales</taxon>
        <taxon>Frankiaceae</taxon>
        <taxon>Parafrankia</taxon>
    </lineage>
</organism>
<protein>
    <submittedName>
        <fullName evidence="1">Uncharacterized protein</fullName>
    </submittedName>
</protein>
<dbReference type="Proteomes" id="UP000198802">
    <property type="component" value="Unassembled WGS sequence"/>
</dbReference>
<evidence type="ECO:0000313" key="1">
    <source>
        <dbReference type="EMBL" id="CUU59206.1"/>
    </source>
</evidence>
<dbReference type="EMBL" id="FAOZ01000025">
    <property type="protein sequence ID" value="CUU59206.1"/>
    <property type="molecule type" value="Genomic_DNA"/>
</dbReference>
<keyword evidence="2" id="KW-1185">Reference proteome</keyword>